<reference evidence="3 4" key="1">
    <citation type="submission" date="2016-11" db="EMBL/GenBank/DDBJ databases">
        <authorList>
            <person name="Jaros S."/>
            <person name="Januszkiewicz K."/>
            <person name="Wedrychowicz H."/>
        </authorList>
    </citation>
    <scope>NUCLEOTIDE SEQUENCE [LARGE SCALE GENOMIC DNA]</scope>
    <source>
        <strain evidence="3 4">DSM 4740</strain>
    </source>
</reference>
<dbReference type="InterPro" id="IPR008407">
    <property type="entry name" value="Brnchd-chn_aa_trnsp_AzlD"/>
</dbReference>
<name>A0A1M7LC18_9GAMM</name>
<dbReference type="EMBL" id="FRCA01000012">
    <property type="protein sequence ID" value="SHM75712.1"/>
    <property type="molecule type" value="Genomic_DNA"/>
</dbReference>
<dbReference type="AlphaFoldDB" id="A0A1M7LC18"/>
<accession>A0A1M7LC18</accession>
<evidence type="ECO:0000313" key="5">
    <source>
        <dbReference type="Proteomes" id="UP000321726"/>
    </source>
</evidence>
<organism evidence="3 4">
    <name type="scientific">Halomonas cupida</name>
    <dbReference type="NCBI Taxonomy" id="44933"/>
    <lineage>
        <taxon>Bacteria</taxon>
        <taxon>Pseudomonadati</taxon>
        <taxon>Pseudomonadota</taxon>
        <taxon>Gammaproteobacteria</taxon>
        <taxon>Oceanospirillales</taxon>
        <taxon>Halomonadaceae</taxon>
        <taxon>Halomonas</taxon>
    </lineage>
</organism>
<keyword evidence="1" id="KW-0472">Membrane</keyword>
<dbReference type="RefSeq" id="WP_073436779.1">
    <property type="nucleotide sequence ID" value="NZ_BJXU01000131.1"/>
</dbReference>
<keyword evidence="5" id="KW-1185">Reference proteome</keyword>
<dbReference type="Proteomes" id="UP000184123">
    <property type="component" value="Unassembled WGS sequence"/>
</dbReference>
<dbReference type="STRING" id="44933.SAMN05660971_03798"/>
<feature type="transmembrane region" description="Helical" evidence="1">
    <location>
        <begin position="94"/>
        <end position="114"/>
    </location>
</feature>
<dbReference type="OrthoDB" id="9154314at2"/>
<keyword evidence="1" id="KW-0812">Transmembrane</keyword>
<keyword evidence="1" id="KW-1133">Transmembrane helix</keyword>
<dbReference type="EMBL" id="BJXU01000131">
    <property type="protein sequence ID" value="GEN25220.1"/>
    <property type="molecule type" value="Genomic_DNA"/>
</dbReference>
<reference evidence="2 5" key="2">
    <citation type="submission" date="2019-07" db="EMBL/GenBank/DDBJ databases">
        <title>Whole genome shotgun sequence of Halomonas cupida NBRC 102219.</title>
        <authorList>
            <person name="Hosoyama A."/>
            <person name="Uohara A."/>
            <person name="Ohji S."/>
            <person name="Ichikawa N."/>
        </authorList>
    </citation>
    <scope>NUCLEOTIDE SEQUENCE [LARGE SCALE GENOMIC DNA]</scope>
    <source>
        <strain evidence="2 5">NBRC 102219</strain>
    </source>
</reference>
<feature type="transmembrane region" description="Helical" evidence="1">
    <location>
        <begin position="46"/>
        <end position="64"/>
    </location>
</feature>
<feature type="transmembrane region" description="Helical" evidence="1">
    <location>
        <begin position="70"/>
        <end position="87"/>
    </location>
</feature>
<dbReference type="Pfam" id="PF05437">
    <property type="entry name" value="AzlD"/>
    <property type="match status" value="1"/>
</dbReference>
<dbReference type="Proteomes" id="UP000321726">
    <property type="component" value="Unassembled WGS sequence"/>
</dbReference>
<protein>
    <submittedName>
        <fullName evidence="3">Branched-chain amino acid transport protein (AzlD)</fullName>
    </submittedName>
</protein>
<proteinExistence type="predicted"/>
<evidence type="ECO:0000313" key="4">
    <source>
        <dbReference type="Proteomes" id="UP000184123"/>
    </source>
</evidence>
<sequence length="115" mass="12526">MSDHVWLAVALTALGTFLIRLLPLLWMQRRLARRQGENGVEALPPWLSILGPMMIAAMLGVSLIPASPSATTWLATLVGVIVTLLVWRQLRSLGWPVLGGVASYTAVILLARLFV</sequence>
<gene>
    <name evidence="2" type="ORF">HCU01_31690</name>
    <name evidence="3" type="ORF">SAMN05660971_03798</name>
</gene>
<evidence type="ECO:0000313" key="3">
    <source>
        <dbReference type="EMBL" id="SHM75712.1"/>
    </source>
</evidence>
<feature type="transmembrane region" description="Helical" evidence="1">
    <location>
        <begin position="6"/>
        <end position="26"/>
    </location>
</feature>
<evidence type="ECO:0000313" key="2">
    <source>
        <dbReference type="EMBL" id="GEN25220.1"/>
    </source>
</evidence>
<evidence type="ECO:0000256" key="1">
    <source>
        <dbReference type="SAM" id="Phobius"/>
    </source>
</evidence>